<dbReference type="SUPFAM" id="SSF82171">
    <property type="entry name" value="DPP6 N-terminal domain-like"/>
    <property type="match status" value="1"/>
</dbReference>
<evidence type="ECO:0000313" key="1">
    <source>
        <dbReference type="EMBL" id="SVB58504.1"/>
    </source>
</evidence>
<dbReference type="InterPro" id="IPR011659">
    <property type="entry name" value="WD40"/>
</dbReference>
<protein>
    <recommendedName>
        <fullName evidence="2">Dipeptidylpeptidase IV N-terminal domain-containing protein</fullName>
    </recommendedName>
</protein>
<proteinExistence type="predicted"/>
<dbReference type="EMBL" id="UINC01048225">
    <property type="protein sequence ID" value="SVB58504.1"/>
    <property type="molecule type" value="Genomic_DNA"/>
</dbReference>
<accession>A0A382F845</accession>
<name>A0A382F845_9ZZZZ</name>
<dbReference type="Gene3D" id="2.120.10.30">
    <property type="entry name" value="TolB, C-terminal domain"/>
    <property type="match status" value="2"/>
</dbReference>
<dbReference type="Pfam" id="PF07676">
    <property type="entry name" value="PD40"/>
    <property type="match status" value="2"/>
</dbReference>
<organism evidence="1">
    <name type="scientific">marine metagenome</name>
    <dbReference type="NCBI Taxonomy" id="408172"/>
    <lineage>
        <taxon>unclassified sequences</taxon>
        <taxon>metagenomes</taxon>
        <taxon>ecological metagenomes</taxon>
    </lineage>
</organism>
<gene>
    <name evidence="1" type="ORF">METZ01_LOCUS211358</name>
</gene>
<dbReference type="AlphaFoldDB" id="A0A382F845"/>
<sequence>MAIMFLIKKKPAVWIIVVSVIALLSCQSSGKAVEEQSETVSEVGDSEVGENEAVAVDRIVFMTTEGELFLMNPDGSGDVKLAGASQLRGGPLGAVMAQPLDENTFYSWPTWSPDGTKLAASLVEVKGGQPEISVQVVDAATGTSSTVFQNEAPALVAEGTPHYLYWSPDSRTLAVLASTPQGLTLFAVDTESLSEPTIIESGAPLYFHWAADGQSMLMHVGDELKLLTRPFGASPEQPIEADPGFRAPALSSDGSKMAYIGEWGSVGSISIAETNAPAVANSSIEAGPRAAFAWSPVSGDLAVADQQDLAAPTFDRLRVIPGDGGPARTVADGNIIAFYWSPDGTKLAWAGLDGENREFVWWSASAAGGAARELIRAQPSSDTLVTLSFFDQYAYSHSPWSPDSSRLVLSVVPGRSTQGRNGSTPPGPKIFVVDTDGAVEPLQVASGSLAFWSWN</sequence>
<evidence type="ECO:0008006" key="2">
    <source>
        <dbReference type="Google" id="ProtNLM"/>
    </source>
</evidence>
<reference evidence="1" key="1">
    <citation type="submission" date="2018-05" db="EMBL/GenBank/DDBJ databases">
        <authorList>
            <person name="Lanie J.A."/>
            <person name="Ng W.-L."/>
            <person name="Kazmierczak K.M."/>
            <person name="Andrzejewski T.M."/>
            <person name="Davidsen T.M."/>
            <person name="Wayne K.J."/>
            <person name="Tettelin H."/>
            <person name="Glass J.I."/>
            <person name="Rusch D."/>
            <person name="Podicherti R."/>
            <person name="Tsui H.-C.T."/>
            <person name="Winkler M.E."/>
        </authorList>
    </citation>
    <scope>NUCLEOTIDE SEQUENCE</scope>
</reference>
<dbReference type="InterPro" id="IPR011042">
    <property type="entry name" value="6-blade_b-propeller_TolB-like"/>
</dbReference>